<name>A0A0F8ZPY9_9ZZZZ</name>
<reference evidence="1" key="1">
    <citation type="journal article" date="2015" name="Nature">
        <title>Complex archaea that bridge the gap between prokaryotes and eukaryotes.</title>
        <authorList>
            <person name="Spang A."/>
            <person name="Saw J.H."/>
            <person name="Jorgensen S.L."/>
            <person name="Zaremba-Niedzwiedzka K."/>
            <person name="Martijn J."/>
            <person name="Lind A.E."/>
            <person name="van Eijk R."/>
            <person name="Schleper C."/>
            <person name="Guy L."/>
            <person name="Ettema T.J."/>
        </authorList>
    </citation>
    <scope>NUCLEOTIDE SEQUENCE</scope>
</reference>
<accession>A0A0F8ZPY9</accession>
<dbReference type="EMBL" id="LAZR01046695">
    <property type="protein sequence ID" value="KKK95932.1"/>
    <property type="molecule type" value="Genomic_DNA"/>
</dbReference>
<comment type="caution">
    <text evidence="1">The sequence shown here is derived from an EMBL/GenBank/DDBJ whole genome shotgun (WGS) entry which is preliminary data.</text>
</comment>
<proteinExistence type="predicted"/>
<protein>
    <submittedName>
        <fullName evidence="1">Uncharacterized protein</fullName>
    </submittedName>
</protein>
<gene>
    <name evidence="1" type="ORF">LCGC14_2667820</name>
</gene>
<evidence type="ECO:0000313" key="1">
    <source>
        <dbReference type="EMBL" id="KKK95932.1"/>
    </source>
</evidence>
<organism evidence="1">
    <name type="scientific">marine sediment metagenome</name>
    <dbReference type="NCBI Taxonomy" id="412755"/>
    <lineage>
        <taxon>unclassified sequences</taxon>
        <taxon>metagenomes</taxon>
        <taxon>ecological metagenomes</taxon>
    </lineage>
</organism>
<sequence>MRQDHLRRDFPLGCPAVGLAVGYVGEFSDMNAYALIDMLIERYSLNECEAGDLGAYADVLEHCHGLTGATLEAQIRLRAEVLSICGSEMQEMYDTLERTYKRQHEREEYA</sequence>
<dbReference type="AlphaFoldDB" id="A0A0F8ZPY9"/>